<keyword evidence="3 10" id="KW-0328">Glycosyltransferase</keyword>
<evidence type="ECO:0000256" key="4">
    <source>
        <dbReference type="ARBA" id="ARBA00022679"/>
    </source>
</evidence>
<dbReference type="InterPro" id="IPR050297">
    <property type="entry name" value="LipidA_mod_glycosyltrf_83"/>
</dbReference>
<protein>
    <submittedName>
        <fullName evidence="10">Glycosyltransferase family 39 protein</fullName>
        <ecNumber evidence="10">2.4.-.-</ecNumber>
    </submittedName>
</protein>
<evidence type="ECO:0000259" key="9">
    <source>
        <dbReference type="Pfam" id="PF13231"/>
    </source>
</evidence>
<keyword evidence="2" id="KW-1003">Cell membrane</keyword>
<dbReference type="GO" id="GO:0016763">
    <property type="term" value="F:pentosyltransferase activity"/>
    <property type="evidence" value="ECO:0007669"/>
    <property type="project" value="TreeGrafter"/>
</dbReference>
<feature type="transmembrane region" description="Helical" evidence="8">
    <location>
        <begin position="232"/>
        <end position="259"/>
    </location>
</feature>
<evidence type="ECO:0000256" key="1">
    <source>
        <dbReference type="ARBA" id="ARBA00004651"/>
    </source>
</evidence>
<evidence type="ECO:0000256" key="2">
    <source>
        <dbReference type="ARBA" id="ARBA00022475"/>
    </source>
</evidence>
<keyword evidence="5 8" id="KW-0812">Transmembrane</keyword>
<reference evidence="10" key="1">
    <citation type="submission" date="2024-05" db="EMBL/GenBank/DDBJ databases">
        <authorList>
            <person name="Yu L."/>
        </authorList>
    </citation>
    <scope>NUCLEOTIDE SEQUENCE</scope>
    <source>
        <strain evidence="10">G08B096</strain>
    </source>
</reference>
<dbReference type="RefSeq" id="WP_350348389.1">
    <property type="nucleotide sequence ID" value="NZ_CP158374.1"/>
</dbReference>
<feature type="transmembrane region" description="Helical" evidence="8">
    <location>
        <begin position="271"/>
        <end position="294"/>
    </location>
</feature>
<evidence type="ECO:0000256" key="3">
    <source>
        <dbReference type="ARBA" id="ARBA00022676"/>
    </source>
</evidence>
<dbReference type="PANTHER" id="PTHR33908:SF3">
    <property type="entry name" value="UNDECAPRENYL PHOSPHATE-ALPHA-4-AMINO-4-DEOXY-L-ARABINOSE ARABINOSYL TRANSFERASE"/>
    <property type="match status" value="1"/>
</dbReference>
<gene>
    <name evidence="10" type="ORF">ABIQ69_00215</name>
</gene>
<proteinExistence type="predicted"/>
<accession>A0AAU7W7C9</accession>
<feature type="transmembrane region" description="Helical" evidence="8">
    <location>
        <begin position="189"/>
        <end position="211"/>
    </location>
</feature>
<dbReference type="AlphaFoldDB" id="A0AAU7W7C9"/>
<dbReference type="Pfam" id="PF13231">
    <property type="entry name" value="PMT_2"/>
    <property type="match status" value="1"/>
</dbReference>
<feature type="transmembrane region" description="Helical" evidence="8">
    <location>
        <begin position="70"/>
        <end position="91"/>
    </location>
</feature>
<feature type="transmembrane region" description="Helical" evidence="8">
    <location>
        <begin position="301"/>
        <end position="317"/>
    </location>
</feature>
<feature type="transmembrane region" description="Helical" evidence="8">
    <location>
        <begin position="323"/>
        <end position="342"/>
    </location>
</feature>
<feature type="transmembrane region" description="Helical" evidence="8">
    <location>
        <begin position="148"/>
        <end position="169"/>
    </location>
</feature>
<dbReference type="GO" id="GO:0009103">
    <property type="term" value="P:lipopolysaccharide biosynthetic process"/>
    <property type="evidence" value="ECO:0007669"/>
    <property type="project" value="UniProtKB-ARBA"/>
</dbReference>
<evidence type="ECO:0000256" key="6">
    <source>
        <dbReference type="ARBA" id="ARBA00022989"/>
    </source>
</evidence>
<comment type="subcellular location">
    <subcellularLocation>
        <location evidence="1">Cell membrane</location>
        <topology evidence="1">Multi-pass membrane protein</topology>
    </subcellularLocation>
</comment>
<keyword evidence="7 8" id="KW-0472">Membrane</keyword>
<dbReference type="EC" id="2.4.-.-" evidence="10"/>
<dbReference type="EMBL" id="CP158374">
    <property type="protein sequence ID" value="XBX82370.1"/>
    <property type="molecule type" value="Genomic_DNA"/>
</dbReference>
<keyword evidence="4 10" id="KW-0808">Transferase</keyword>
<evidence type="ECO:0000256" key="5">
    <source>
        <dbReference type="ARBA" id="ARBA00022692"/>
    </source>
</evidence>
<organism evidence="10">
    <name type="scientific">Agromyces sp. G08B096</name>
    <dbReference type="NCBI Taxonomy" id="3156399"/>
    <lineage>
        <taxon>Bacteria</taxon>
        <taxon>Bacillati</taxon>
        <taxon>Actinomycetota</taxon>
        <taxon>Actinomycetes</taxon>
        <taxon>Micrococcales</taxon>
        <taxon>Microbacteriaceae</taxon>
        <taxon>Agromyces</taxon>
    </lineage>
</organism>
<feature type="domain" description="Glycosyltransferase RgtA/B/C/D-like" evidence="9">
    <location>
        <begin position="55"/>
        <end position="186"/>
    </location>
</feature>
<evidence type="ECO:0000256" key="8">
    <source>
        <dbReference type="SAM" id="Phobius"/>
    </source>
</evidence>
<dbReference type="GO" id="GO:0005886">
    <property type="term" value="C:plasma membrane"/>
    <property type="evidence" value="ECO:0007669"/>
    <property type="project" value="UniProtKB-SubCell"/>
</dbReference>
<sequence length="475" mass="50341">MALLVGAVAAVVGIAGAWIPSYWGDEAATLMSASRDWASLAALLGTVDAVHGLYYAFMHLWTDLVGTSPFATRLPSGLAFGAAAAGLTLLVRTGADRATALLAAALLIATPRVTQAATEARPLAFATATAVWLTLLLVRLADGRMSRAWWWVYAVGIGAATTLNLYVLLLVPVHAVVLLADPRRRAGLGAFALAAAGGVLLSGPVLAAAALQRDQIAFRAEQEVVTPAGVLVGQWFMLGPLAVVMWLLVLAGVAAAAWHGSDPGWAGRRRLVVLAGAWIAVPTAVLLAVTLLVTPAYTPRYLVFCAPGVAIAAAVAIRLLPSVWMRVFAVVVVVALALPAYVDQRTPYAKNARTDWQDVAATVDRLTDPGDGVVFDDGVRPSRRPRLAMHTYPDGFAGLRDLAPIRPYHRTDGLWDVTAPLADVAHRLDAVDRVVVVSRSRTGTDGDVAVLRSAGFVERERVRLASDTVIRFERR</sequence>
<dbReference type="InterPro" id="IPR038731">
    <property type="entry name" value="RgtA/B/C-like"/>
</dbReference>
<dbReference type="GO" id="GO:0010041">
    <property type="term" value="P:response to iron(III) ion"/>
    <property type="evidence" value="ECO:0007669"/>
    <property type="project" value="TreeGrafter"/>
</dbReference>
<evidence type="ECO:0000313" key="10">
    <source>
        <dbReference type="EMBL" id="XBX82370.1"/>
    </source>
</evidence>
<keyword evidence="6 8" id="KW-1133">Transmembrane helix</keyword>
<dbReference type="PANTHER" id="PTHR33908">
    <property type="entry name" value="MANNOSYLTRANSFERASE YKCB-RELATED"/>
    <property type="match status" value="1"/>
</dbReference>
<evidence type="ECO:0000256" key="7">
    <source>
        <dbReference type="ARBA" id="ARBA00023136"/>
    </source>
</evidence>
<name>A0AAU7W7C9_9MICO</name>